<sequence length="214" mass="23971">MKPITFADATPARLKDTLLLFNLKSAAVHYLYELLSRNGSGCIRSAGGIALPNELWFKVLELLAHDASRPHQPFCFVKASLVPSGSFGGAEKILRCVRHDFDLAPGQRLAGNLQNRRTEELLLGMTLKEHETWFPMYYNRPCVMIPNLIERSGPNNIFYVSLRAGTSLGPDLSRTMVVLHRRLFTNSNSVPPSDFKRQGTLLKRRLKELGYGSG</sequence>
<dbReference type="GeneID" id="85329884"/>
<evidence type="ECO:0000313" key="2">
    <source>
        <dbReference type="Proteomes" id="UP001172101"/>
    </source>
</evidence>
<protein>
    <submittedName>
        <fullName evidence="1">Uncharacterized protein</fullName>
    </submittedName>
</protein>
<keyword evidence="2" id="KW-1185">Reference proteome</keyword>
<dbReference type="Proteomes" id="UP001172101">
    <property type="component" value="Unassembled WGS sequence"/>
</dbReference>
<dbReference type="RefSeq" id="XP_060296412.1">
    <property type="nucleotide sequence ID" value="XM_060446614.1"/>
</dbReference>
<dbReference type="AlphaFoldDB" id="A0AA40DV85"/>
<name>A0AA40DV85_9PEZI</name>
<gene>
    <name evidence="1" type="ORF">B0T26DRAFT_776233</name>
</gene>
<dbReference type="EMBL" id="JAUIRO010000004">
    <property type="protein sequence ID" value="KAK0717619.1"/>
    <property type="molecule type" value="Genomic_DNA"/>
</dbReference>
<proteinExistence type="predicted"/>
<evidence type="ECO:0000313" key="1">
    <source>
        <dbReference type="EMBL" id="KAK0717619.1"/>
    </source>
</evidence>
<reference evidence="1" key="1">
    <citation type="submission" date="2023-06" db="EMBL/GenBank/DDBJ databases">
        <title>Genome-scale phylogeny and comparative genomics of the fungal order Sordariales.</title>
        <authorList>
            <consortium name="Lawrence Berkeley National Laboratory"/>
            <person name="Hensen N."/>
            <person name="Bonometti L."/>
            <person name="Westerberg I."/>
            <person name="Brannstrom I.O."/>
            <person name="Guillou S."/>
            <person name="Cros-Aarteil S."/>
            <person name="Calhoun S."/>
            <person name="Haridas S."/>
            <person name="Kuo A."/>
            <person name="Mondo S."/>
            <person name="Pangilinan J."/>
            <person name="Riley R."/>
            <person name="LaButti K."/>
            <person name="Andreopoulos B."/>
            <person name="Lipzen A."/>
            <person name="Chen C."/>
            <person name="Yanf M."/>
            <person name="Daum C."/>
            <person name="Ng V."/>
            <person name="Clum A."/>
            <person name="Steindorff A."/>
            <person name="Ohm R."/>
            <person name="Martin F."/>
            <person name="Silar P."/>
            <person name="Natvig D."/>
            <person name="Lalanne C."/>
            <person name="Gautier V."/>
            <person name="Ament-velasquez S.L."/>
            <person name="Kruys A."/>
            <person name="Hutchinson M.I."/>
            <person name="Powell A.J."/>
            <person name="Barry K."/>
            <person name="Miller A.N."/>
            <person name="Grigoriev I.V."/>
            <person name="Debuchy R."/>
            <person name="Gladieux P."/>
            <person name="Thoren M.H."/>
            <person name="Johannesson H."/>
        </authorList>
    </citation>
    <scope>NUCLEOTIDE SEQUENCE</scope>
    <source>
        <strain evidence="1">SMH2392-1A</strain>
    </source>
</reference>
<comment type="caution">
    <text evidence="1">The sequence shown here is derived from an EMBL/GenBank/DDBJ whole genome shotgun (WGS) entry which is preliminary data.</text>
</comment>
<accession>A0AA40DV85</accession>
<organism evidence="1 2">
    <name type="scientific">Lasiosphaeria miniovina</name>
    <dbReference type="NCBI Taxonomy" id="1954250"/>
    <lineage>
        <taxon>Eukaryota</taxon>
        <taxon>Fungi</taxon>
        <taxon>Dikarya</taxon>
        <taxon>Ascomycota</taxon>
        <taxon>Pezizomycotina</taxon>
        <taxon>Sordariomycetes</taxon>
        <taxon>Sordariomycetidae</taxon>
        <taxon>Sordariales</taxon>
        <taxon>Lasiosphaeriaceae</taxon>
        <taxon>Lasiosphaeria</taxon>
    </lineage>
</organism>